<dbReference type="PROSITE" id="PS51371">
    <property type="entry name" value="CBS"/>
    <property type="match status" value="1"/>
</dbReference>
<proteinExistence type="predicted"/>
<name>A0ABN1LYQ8_9FIRM</name>
<dbReference type="InterPro" id="IPR051257">
    <property type="entry name" value="Diverse_CBS-Domain"/>
</dbReference>
<reference evidence="4 5" key="1">
    <citation type="journal article" date="2019" name="Int. J. Syst. Evol. Microbiol.">
        <title>The Global Catalogue of Microorganisms (GCM) 10K type strain sequencing project: providing services to taxonomists for standard genome sequencing and annotation.</title>
        <authorList>
            <consortium name="The Broad Institute Genomics Platform"/>
            <consortium name="The Broad Institute Genome Sequencing Center for Infectious Disease"/>
            <person name="Wu L."/>
            <person name="Ma J."/>
        </authorList>
    </citation>
    <scope>NUCLEOTIDE SEQUENCE [LARGE SCALE GENOMIC DNA]</scope>
    <source>
        <strain evidence="4 5">JCM 6486</strain>
    </source>
</reference>
<dbReference type="RefSeq" id="WP_346042126.1">
    <property type="nucleotide sequence ID" value="NZ_BAAACP010000002.1"/>
</dbReference>
<evidence type="ECO:0000256" key="1">
    <source>
        <dbReference type="ARBA" id="ARBA00023122"/>
    </source>
</evidence>
<gene>
    <name evidence="4" type="ORF">GCM10008917_05680</name>
</gene>
<evidence type="ECO:0000259" key="3">
    <source>
        <dbReference type="PROSITE" id="PS51371"/>
    </source>
</evidence>
<dbReference type="Proteomes" id="UP001400965">
    <property type="component" value="Unassembled WGS sequence"/>
</dbReference>
<sequence>MNILFFITPKVEVEYVYDYYTIRQAMEKMEYHSYTSIPIINKKGEYVATITEGDLLWKIKSRFEDKQDDINLKSLENIEIKDIDKYNNYKTISINSDMENIISLAINQNFIPVVDDKNIFIGIIKRSDIISYFNDKMNGKSLLNANNKVS</sequence>
<dbReference type="SMART" id="SM00116">
    <property type="entry name" value="CBS"/>
    <property type="match status" value="2"/>
</dbReference>
<evidence type="ECO:0000256" key="2">
    <source>
        <dbReference type="PROSITE-ProRule" id="PRU00703"/>
    </source>
</evidence>
<dbReference type="SUPFAM" id="SSF54631">
    <property type="entry name" value="CBS-domain pair"/>
    <property type="match status" value="1"/>
</dbReference>
<dbReference type="Pfam" id="PF00571">
    <property type="entry name" value="CBS"/>
    <property type="match status" value="2"/>
</dbReference>
<comment type="caution">
    <text evidence="4">The sequence shown here is derived from an EMBL/GenBank/DDBJ whole genome shotgun (WGS) entry which is preliminary data.</text>
</comment>
<accession>A0ABN1LYQ8</accession>
<dbReference type="InterPro" id="IPR046342">
    <property type="entry name" value="CBS_dom_sf"/>
</dbReference>
<keyword evidence="1 2" id="KW-0129">CBS domain</keyword>
<dbReference type="PANTHER" id="PTHR43080:SF26">
    <property type="entry name" value="REGULATORY PROTEIN"/>
    <property type="match status" value="1"/>
</dbReference>
<dbReference type="Gene3D" id="3.10.580.10">
    <property type="entry name" value="CBS-domain"/>
    <property type="match status" value="1"/>
</dbReference>
<dbReference type="CDD" id="cd09834">
    <property type="entry name" value="CBS_pair_bac"/>
    <property type="match status" value="1"/>
</dbReference>
<evidence type="ECO:0000313" key="4">
    <source>
        <dbReference type="EMBL" id="GAA0862016.1"/>
    </source>
</evidence>
<feature type="domain" description="CBS" evidence="3">
    <location>
        <begin position="7"/>
        <end position="66"/>
    </location>
</feature>
<evidence type="ECO:0000313" key="5">
    <source>
        <dbReference type="Proteomes" id="UP001400965"/>
    </source>
</evidence>
<organism evidence="4 5">
    <name type="scientific">Paraclostridium tenue</name>
    <dbReference type="NCBI Taxonomy" id="1737"/>
    <lineage>
        <taxon>Bacteria</taxon>
        <taxon>Bacillati</taxon>
        <taxon>Bacillota</taxon>
        <taxon>Clostridia</taxon>
        <taxon>Peptostreptococcales</taxon>
        <taxon>Peptostreptococcaceae</taxon>
        <taxon>Paraclostridium</taxon>
    </lineage>
</organism>
<dbReference type="PANTHER" id="PTHR43080">
    <property type="entry name" value="CBS DOMAIN-CONTAINING PROTEIN CBSX3, MITOCHONDRIAL"/>
    <property type="match status" value="1"/>
</dbReference>
<dbReference type="EMBL" id="BAAACP010000002">
    <property type="protein sequence ID" value="GAA0862016.1"/>
    <property type="molecule type" value="Genomic_DNA"/>
</dbReference>
<dbReference type="InterPro" id="IPR000644">
    <property type="entry name" value="CBS_dom"/>
</dbReference>
<keyword evidence="5" id="KW-1185">Reference proteome</keyword>
<protein>
    <submittedName>
        <fullName evidence="4">CBS domain-containing protein</fullName>
    </submittedName>
</protein>